<name>A0A2W7J9Q8_9PROT</name>
<organism evidence="4 5">
    <name type="scientific">Humitalea rosea</name>
    <dbReference type="NCBI Taxonomy" id="990373"/>
    <lineage>
        <taxon>Bacteria</taxon>
        <taxon>Pseudomonadati</taxon>
        <taxon>Pseudomonadota</taxon>
        <taxon>Alphaproteobacteria</taxon>
        <taxon>Acetobacterales</taxon>
        <taxon>Roseomonadaceae</taxon>
        <taxon>Humitalea</taxon>
    </lineage>
</organism>
<comment type="caution">
    <text evidence="4">The sequence shown here is derived from an EMBL/GenBank/DDBJ whole genome shotgun (WGS) entry which is preliminary data.</text>
</comment>
<accession>A0A2W7J9Q8</accession>
<evidence type="ECO:0000259" key="3">
    <source>
        <dbReference type="Pfam" id="PF00487"/>
    </source>
</evidence>
<dbReference type="GO" id="GO:0006629">
    <property type="term" value="P:lipid metabolic process"/>
    <property type="evidence" value="ECO:0007669"/>
    <property type="project" value="InterPro"/>
</dbReference>
<dbReference type="OrthoDB" id="9769653at2"/>
<gene>
    <name evidence="4" type="ORF">C8P66_10683</name>
</gene>
<evidence type="ECO:0000256" key="2">
    <source>
        <dbReference type="SAM" id="Phobius"/>
    </source>
</evidence>
<protein>
    <submittedName>
        <fullName evidence="4">Omega-6 fatty acid desaturase (Delta-12 desaturase)</fullName>
    </submittedName>
</protein>
<dbReference type="GO" id="GO:0016020">
    <property type="term" value="C:membrane"/>
    <property type="evidence" value="ECO:0007669"/>
    <property type="project" value="TreeGrafter"/>
</dbReference>
<feature type="compositionally biased region" description="Basic and acidic residues" evidence="1">
    <location>
        <begin position="13"/>
        <end position="23"/>
    </location>
</feature>
<reference evidence="4 5" key="1">
    <citation type="submission" date="2018-06" db="EMBL/GenBank/DDBJ databases">
        <title>Genomic Encyclopedia of Archaeal and Bacterial Type Strains, Phase II (KMG-II): from individual species to whole genera.</title>
        <authorList>
            <person name="Goeker M."/>
        </authorList>
    </citation>
    <scope>NUCLEOTIDE SEQUENCE [LARGE SCALE GENOMIC DNA]</scope>
    <source>
        <strain evidence="4 5">DSM 24525</strain>
    </source>
</reference>
<dbReference type="PANTHER" id="PTHR19353">
    <property type="entry name" value="FATTY ACID DESATURASE 2"/>
    <property type="match status" value="1"/>
</dbReference>
<feature type="transmembrane region" description="Helical" evidence="2">
    <location>
        <begin position="35"/>
        <end position="54"/>
    </location>
</feature>
<dbReference type="Proteomes" id="UP000249688">
    <property type="component" value="Unassembled WGS sequence"/>
</dbReference>
<feature type="transmembrane region" description="Helical" evidence="2">
    <location>
        <begin position="60"/>
        <end position="80"/>
    </location>
</feature>
<evidence type="ECO:0000313" key="4">
    <source>
        <dbReference type="EMBL" id="PZW48079.1"/>
    </source>
</evidence>
<keyword evidence="2" id="KW-1133">Transmembrane helix</keyword>
<feature type="domain" description="Fatty acid desaturase" evidence="3">
    <location>
        <begin position="60"/>
        <end position="310"/>
    </location>
</feature>
<dbReference type="PANTHER" id="PTHR19353:SF73">
    <property type="entry name" value="FATTY ACID DESATURASE"/>
    <property type="match status" value="1"/>
</dbReference>
<dbReference type="Pfam" id="PF00487">
    <property type="entry name" value="FA_desaturase"/>
    <property type="match status" value="1"/>
</dbReference>
<proteinExistence type="predicted"/>
<evidence type="ECO:0000313" key="5">
    <source>
        <dbReference type="Proteomes" id="UP000249688"/>
    </source>
</evidence>
<sequence length="349" mass="39336">MPDQTLPRSDPAQAERRPPRDAVARFQSPSPGRSIGQLAGNAVAYVALLGLMYASVTVSFWLTLALAIPTAGFVVRLFIIQHDCGHASYFRSRWANAVTGWLCSLATYTPYASWRRQHAGHHAVWNNLDQRHAGADIYSSCLTLREYQAMTPRGRWRYRLARHPVVAQLLLPPIVFLVLYRLPFDMPRSWRKERRSVQATNLALGAMLAVLALTLGLGPVLLVQLPIMVLASIIGVWLFTVQHRFEESQWARQAEWTHAGASMHGSSCLRLPRLLQWFTGNIGFHHVHHLLPRVPNYHLEACHDAMPTLAESVTTLTLREALRAPSYALWDEEHGRMVRFPELAPSPSP</sequence>
<evidence type="ECO:0000256" key="1">
    <source>
        <dbReference type="SAM" id="MobiDB-lite"/>
    </source>
</evidence>
<dbReference type="EMBL" id="QKYU01000006">
    <property type="protein sequence ID" value="PZW48079.1"/>
    <property type="molecule type" value="Genomic_DNA"/>
</dbReference>
<dbReference type="RefSeq" id="WP_111397568.1">
    <property type="nucleotide sequence ID" value="NZ_QKYU01000006.1"/>
</dbReference>
<feature type="transmembrane region" description="Helical" evidence="2">
    <location>
        <begin position="165"/>
        <end position="184"/>
    </location>
</feature>
<keyword evidence="2" id="KW-0472">Membrane</keyword>
<feature type="transmembrane region" description="Helical" evidence="2">
    <location>
        <begin position="221"/>
        <end position="240"/>
    </location>
</feature>
<keyword evidence="2" id="KW-0812">Transmembrane</keyword>
<feature type="region of interest" description="Disordered" evidence="1">
    <location>
        <begin position="1"/>
        <end position="29"/>
    </location>
</feature>
<keyword evidence="5" id="KW-1185">Reference proteome</keyword>
<dbReference type="AlphaFoldDB" id="A0A2W7J9Q8"/>
<dbReference type="InterPro" id="IPR005804">
    <property type="entry name" value="FA_desaturase_dom"/>
</dbReference>
<dbReference type="InterPro" id="IPR012171">
    <property type="entry name" value="Fatty_acid_desaturase"/>
</dbReference>
<dbReference type="GO" id="GO:0016717">
    <property type="term" value="F:oxidoreductase activity, acting on paired donors, with oxidation of a pair of donors resulting in the reduction of molecular oxygen to two molecules of water"/>
    <property type="evidence" value="ECO:0007669"/>
    <property type="project" value="TreeGrafter"/>
</dbReference>
<feature type="transmembrane region" description="Helical" evidence="2">
    <location>
        <begin position="196"/>
        <end position="215"/>
    </location>
</feature>